<dbReference type="InterPro" id="IPR008334">
    <property type="entry name" value="5'-Nucleotdase_C"/>
</dbReference>
<keyword evidence="2" id="KW-0547">Nucleotide-binding</keyword>
<keyword evidence="2" id="KW-0378">Hydrolase</keyword>
<evidence type="ECO:0000313" key="6">
    <source>
        <dbReference type="Proteomes" id="UP001595843"/>
    </source>
</evidence>
<keyword evidence="1" id="KW-0732">Signal</keyword>
<dbReference type="PROSITE" id="PS00785">
    <property type="entry name" value="5_NUCLEOTIDASE_1"/>
    <property type="match status" value="1"/>
</dbReference>
<dbReference type="PANTHER" id="PTHR11575:SF23">
    <property type="entry name" value="5-NUCLEOTIDASE FAMILY PROTEIN"/>
    <property type="match status" value="1"/>
</dbReference>
<dbReference type="CDD" id="cd00845">
    <property type="entry name" value="MPP_UshA_N_like"/>
    <property type="match status" value="1"/>
</dbReference>
<dbReference type="InterPro" id="IPR029052">
    <property type="entry name" value="Metallo-depent_PP-like"/>
</dbReference>
<dbReference type="Gene3D" id="3.90.780.10">
    <property type="entry name" value="5'-Nucleotidase, C-terminal domain"/>
    <property type="match status" value="1"/>
</dbReference>
<sequence length="482" mass="53940">MNRTLIHILHTNDIHSHFEEMPRIQTVLDGLRRELSKTDAVCFTVDVGDHMDRVRVETEGTRGRANRAVMETAGYQMITLGNNELLTFSKPDLDALFTDAPFEVLAANVEEAKGEQPHWLRRWTVREAEGFRIGFLGVTIPFQNFYRLLGWNVSDPLSLLAQEVARLRQEVDAVILLSHLGLGNDRRLAEAVPGIDVILGSHTHHLLEVPERVGPTLIAAAGKFGGHVGHVTLEMDPVTRRVAALSGRCLPVREAPADEKVREQIRRFRLEAKNTLSEPILELSEPLPVDWHRESPLGNLLADGLLDWVGADCSLVNAGQLLGGLKAGPVSRGRLHEICPHPINPCRILLSGASIRCTLEESLLQEYQDKGIRGFGFRGKQLGTINMAGIKAVFEPAAPPMEKLREVRVAGAPLEEDELYRVATIDMFTFGVGYTEIKKGKEIEYFLPEFLRDILAHQLHRPGALRQCWIPRWQLQERDTAL</sequence>
<name>A0ABV8JC75_9BACL</name>
<evidence type="ECO:0000256" key="1">
    <source>
        <dbReference type="ARBA" id="ARBA00022729"/>
    </source>
</evidence>
<proteinExistence type="inferred from homology"/>
<dbReference type="InterPro" id="IPR004843">
    <property type="entry name" value="Calcineurin-like_PHP"/>
</dbReference>
<feature type="domain" description="5'-Nucleotidase C-terminal" evidence="4">
    <location>
        <begin position="290"/>
        <end position="427"/>
    </location>
</feature>
<keyword evidence="6" id="KW-1185">Reference proteome</keyword>
<organism evidence="5 6">
    <name type="scientific">Salinithrix halophila</name>
    <dbReference type="NCBI Taxonomy" id="1485204"/>
    <lineage>
        <taxon>Bacteria</taxon>
        <taxon>Bacillati</taxon>
        <taxon>Bacillota</taxon>
        <taxon>Bacilli</taxon>
        <taxon>Bacillales</taxon>
        <taxon>Thermoactinomycetaceae</taxon>
        <taxon>Salinithrix</taxon>
    </lineage>
</organism>
<dbReference type="PANTHER" id="PTHR11575">
    <property type="entry name" value="5'-NUCLEOTIDASE-RELATED"/>
    <property type="match status" value="1"/>
</dbReference>
<dbReference type="SUPFAM" id="SSF55816">
    <property type="entry name" value="5'-nucleotidase (syn. UDP-sugar hydrolase), C-terminal domain"/>
    <property type="match status" value="1"/>
</dbReference>
<dbReference type="Proteomes" id="UP001595843">
    <property type="component" value="Unassembled WGS sequence"/>
</dbReference>
<dbReference type="SUPFAM" id="SSF56300">
    <property type="entry name" value="Metallo-dependent phosphatases"/>
    <property type="match status" value="1"/>
</dbReference>
<evidence type="ECO:0000259" key="4">
    <source>
        <dbReference type="Pfam" id="PF02872"/>
    </source>
</evidence>
<evidence type="ECO:0000256" key="2">
    <source>
        <dbReference type="RuleBase" id="RU362119"/>
    </source>
</evidence>
<dbReference type="RefSeq" id="WP_380702845.1">
    <property type="nucleotide sequence ID" value="NZ_JBHSAP010000007.1"/>
</dbReference>
<feature type="domain" description="Calcineurin-like phosphoesterase" evidence="3">
    <location>
        <begin position="7"/>
        <end position="205"/>
    </location>
</feature>
<dbReference type="Gene3D" id="3.60.21.10">
    <property type="match status" value="1"/>
</dbReference>
<dbReference type="InterPro" id="IPR006179">
    <property type="entry name" value="5_nucleotidase/apyrase"/>
</dbReference>
<evidence type="ECO:0000313" key="5">
    <source>
        <dbReference type="EMBL" id="MFC4076204.1"/>
    </source>
</evidence>
<comment type="similarity">
    <text evidence="2">Belongs to the 5'-nucleotidase family.</text>
</comment>
<protein>
    <submittedName>
        <fullName evidence="5">Bifunctional metallophosphatase/5'-nucleotidase</fullName>
    </submittedName>
</protein>
<dbReference type="InterPro" id="IPR036907">
    <property type="entry name" value="5'-Nucleotdase_C_sf"/>
</dbReference>
<dbReference type="Pfam" id="PF02872">
    <property type="entry name" value="5_nucleotid_C"/>
    <property type="match status" value="1"/>
</dbReference>
<dbReference type="Pfam" id="PF00149">
    <property type="entry name" value="Metallophos"/>
    <property type="match status" value="1"/>
</dbReference>
<gene>
    <name evidence="5" type="ORF">ACFOUO_05200</name>
</gene>
<dbReference type="InterPro" id="IPR006146">
    <property type="entry name" value="5'-Nucleotdase_CS"/>
</dbReference>
<comment type="caution">
    <text evidence="5">The sequence shown here is derived from an EMBL/GenBank/DDBJ whole genome shotgun (WGS) entry which is preliminary data.</text>
</comment>
<dbReference type="EMBL" id="JBHSAP010000007">
    <property type="protein sequence ID" value="MFC4076204.1"/>
    <property type="molecule type" value="Genomic_DNA"/>
</dbReference>
<dbReference type="PRINTS" id="PR01607">
    <property type="entry name" value="APYRASEFAMLY"/>
</dbReference>
<evidence type="ECO:0000259" key="3">
    <source>
        <dbReference type="Pfam" id="PF00149"/>
    </source>
</evidence>
<reference evidence="6" key="1">
    <citation type="journal article" date="2019" name="Int. J. Syst. Evol. Microbiol.">
        <title>The Global Catalogue of Microorganisms (GCM) 10K type strain sequencing project: providing services to taxonomists for standard genome sequencing and annotation.</title>
        <authorList>
            <consortium name="The Broad Institute Genomics Platform"/>
            <consortium name="The Broad Institute Genome Sequencing Center for Infectious Disease"/>
            <person name="Wu L."/>
            <person name="Ma J."/>
        </authorList>
    </citation>
    <scope>NUCLEOTIDE SEQUENCE [LARGE SCALE GENOMIC DNA]</scope>
    <source>
        <strain evidence="6">IBRC-M 10813</strain>
    </source>
</reference>
<accession>A0ABV8JC75</accession>